<comment type="caution">
    <text evidence="1">The sequence shown here is derived from an EMBL/GenBank/DDBJ whole genome shotgun (WGS) entry which is preliminary data.</text>
</comment>
<dbReference type="Proteomes" id="UP000281118">
    <property type="component" value="Unassembled WGS sequence"/>
</dbReference>
<organism evidence="1 2">
    <name type="scientific">Variovorax guangxiensis</name>
    <dbReference type="NCBI Taxonomy" id="1775474"/>
    <lineage>
        <taxon>Bacteria</taxon>
        <taxon>Pseudomonadati</taxon>
        <taxon>Pseudomonadota</taxon>
        <taxon>Betaproteobacteria</taxon>
        <taxon>Burkholderiales</taxon>
        <taxon>Comamonadaceae</taxon>
        <taxon>Variovorax</taxon>
    </lineage>
</organism>
<dbReference type="PANTHER" id="PTHR13696:SF52">
    <property type="entry name" value="PARA FAMILY PROTEIN CT_582"/>
    <property type="match status" value="1"/>
</dbReference>
<dbReference type="AlphaFoldDB" id="A0A3S0XCF6"/>
<gene>
    <name evidence="1" type="primary">yhjQ</name>
    <name evidence="1" type="ORF">EJP67_05310</name>
</gene>
<reference evidence="1 2" key="1">
    <citation type="submission" date="2018-12" db="EMBL/GenBank/DDBJ databases">
        <title>The genome sequences of Variovorax guangxiensis DSM 27352.</title>
        <authorList>
            <person name="Gao J."/>
            <person name="Sun J."/>
        </authorList>
    </citation>
    <scope>NUCLEOTIDE SEQUENCE [LARGE SCALE GENOMIC DNA]</scope>
    <source>
        <strain evidence="1 2">DSM 27352</strain>
    </source>
</reference>
<dbReference type="InterPro" id="IPR017746">
    <property type="entry name" value="Cellulose_synthase_operon_BcsQ"/>
</dbReference>
<dbReference type="InterPro" id="IPR027417">
    <property type="entry name" value="P-loop_NTPase"/>
</dbReference>
<protein>
    <submittedName>
        <fullName evidence="1">Cellulose synthase operon protein YhjQ</fullName>
    </submittedName>
</protein>
<dbReference type="Gene3D" id="3.40.50.300">
    <property type="entry name" value="P-loop containing nucleotide triphosphate hydrolases"/>
    <property type="match status" value="1"/>
</dbReference>
<name>A0A3S0XCF6_9BURK</name>
<sequence>MTMVVIPVISSKGGVGKTTIAANLCTALAQRGRQVLAIDLDPQNALRFHIANEPQACDSGLVEAATGLMPWTRAIRPAHGGVMLLPFGDVDDERQIAFEQQLARSPGWLGDTLERFGLPAGTLVVLDTPPGPSVYLQQALRAASFGVVAVLADAGSFATLPIVERMLDKYARPRGGYLGTGYVVNQIDPGKRLNHDVFELLRQRLRPELLGMLHLDQAVPEALASAAPVQRYAPMSQATQDIDACAERLLERLDTARQAASFPTLRTTETNR</sequence>
<dbReference type="PANTHER" id="PTHR13696">
    <property type="entry name" value="P-LOOP CONTAINING NUCLEOSIDE TRIPHOSPHATE HYDROLASE"/>
    <property type="match status" value="1"/>
</dbReference>
<evidence type="ECO:0000313" key="1">
    <source>
        <dbReference type="EMBL" id="RUR66477.1"/>
    </source>
</evidence>
<dbReference type="NCBIfam" id="TIGR03371">
    <property type="entry name" value="cellulose_yhjQ"/>
    <property type="match status" value="1"/>
</dbReference>
<dbReference type="SUPFAM" id="SSF52540">
    <property type="entry name" value="P-loop containing nucleoside triphosphate hydrolases"/>
    <property type="match status" value="1"/>
</dbReference>
<dbReference type="InterPro" id="IPR050678">
    <property type="entry name" value="DNA_Partitioning_ATPase"/>
</dbReference>
<evidence type="ECO:0000313" key="2">
    <source>
        <dbReference type="Proteomes" id="UP000281118"/>
    </source>
</evidence>
<dbReference type="EMBL" id="RXFT01000001">
    <property type="protein sequence ID" value="RUR66477.1"/>
    <property type="molecule type" value="Genomic_DNA"/>
</dbReference>
<dbReference type="CDD" id="cd02042">
    <property type="entry name" value="ParAB_family"/>
    <property type="match status" value="1"/>
</dbReference>
<accession>A0A3S0XCF6</accession>
<dbReference type="OrthoDB" id="5288747at2"/>
<proteinExistence type="predicted"/>
<dbReference type="Pfam" id="PF06564">
    <property type="entry name" value="CBP_BcsQ"/>
    <property type="match status" value="1"/>
</dbReference>